<organism evidence="7 8">
    <name type="scientific">Recurvomyces mirabilis</name>
    <dbReference type="NCBI Taxonomy" id="574656"/>
    <lineage>
        <taxon>Eukaryota</taxon>
        <taxon>Fungi</taxon>
        <taxon>Dikarya</taxon>
        <taxon>Ascomycota</taxon>
        <taxon>Pezizomycotina</taxon>
        <taxon>Dothideomycetes</taxon>
        <taxon>Dothideomycetidae</taxon>
        <taxon>Mycosphaerellales</taxon>
        <taxon>Teratosphaeriaceae</taxon>
        <taxon>Recurvomyces</taxon>
    </lineage>
</organism>
<dbReference type="PANTHER" id="PTHR42973">
    <property type="entry name" value="BINDING OXIDOREDUCTASE, PUTATIVE (AFU_ORTHOLOGUE AFUA_1G17690)-RELATED"/>
    <property type="match status" value="1"/>
</dbReference>
<keyword evidence="4" id="KW-0274">FAD</keyword>
<dbReference type="InterPro" id="IPR006094">
    <property type="entry name" value="Oxid_FAD_bind_N"/>
</dbReference>
<gene>
    <name evidence="7" type="ORF">LTR78_005973</name>
</gene>
<dbReference type="InterPro" id="IPR036318">
    <property type="entry name" value="FAD-bd_PCMH-like_sf"/>
</dbReference>
<dbReference type="GO" id="GO:0016491">
    <property type="term" value="F:oxidoreductase activity"/>
    <property type="evidence" value="ECO:0007669"/>
    <property type="project" value="UniProtKB-KW"/>
</dbReference>
<dbReference type="Gene3D" id="3.30.465.10">
    <property type="match status" value="1"/>
</dbReference>
<accession>A0AAE1C0S7</accession>
<dbReference type="EMBL" id="JAUTXT010000021">
    <property type="protein sequence ID" value="KAK3674126.1"/>
    <property type="molecule type" value="Genomic_DNA"/>
</dbReference>
<keyword evidence="8" id="KW-1185">Reference proteome</keyword>
<dbReference type="Pfam" id="PF01565">
    <property type="entry name" value="FAD_binding_4"/>
    <property type="match status" value="1"/>
</dbReference>
<proteinExistence type="inferred from homology"/>
<dbReference type="PANTHER" id="PTHR42973:SF39">
    <property type="entry name" value="FAD-BINDING PCMH-TYPE DOMAIN-CONTAINING PROTEIN"/>
    <property type="match status" value="1"/>
</dbReference>
<dbReference type="InterPro" id="IPR012951">
    <property type="entry name" value="BBE"/>
</dbReference>
<dbReference type="Gene3D" id="3.30.43.10">
    <property type="entry name" value="Uridine Diphospho-n-acetylenolpyruvylglucosamine Reductase, domain 2"/>
    <property type="match status" value="1"/>
</dbReference>
<dbReference type="Proteomes" id="UP001274830">
    <property type="component" value="Unassembled WGS sequence"/>
</dbReference>
<protein>
    <recommendedName>
        <fullName evidence="6">FAD-binding PCMH-type domain-containing protein</fullName>
    </recommendedName>
</protein>
<dbReference type="InterPro" id="IPR016169">
    <property type="entry name" value="FAD-bd_PCMH_sub2"/>
</dbReference>
<dbReference type="AlphaFoldDB" id="A0AAE1C0S7"/>
<feature type="domain" description="FAD-binding PCMH-type" evidence="6">
    <location>
        <begin position="45"/>
        <end position="216"/>
    </location>
</feature>
<reference evidence="7" key="1">
    <citation type="submission" date="2023-07" db="EMBL/GenBank/DDBJ databases">
        <title>Black Yeasts Isolated from many extreme environments.</title>
        <authorList>
            <person name="Coleine C."/>
            <person name="Stajich J.E."/>
            <person name="Selbmann L."/>
        </authorList>
    </citation>
    <scope>NUCLEOTIDE SEQUENCE</scope>
    <source>
        <strain evidence="7">CCFEE 5485</strain>
    </source>
</reference>
<dbReference type="InterPro" id="IPR050416">
    <property type="entry name" value="FAD-linked_Oxidoreductase"/>
</dbReference>
<evidence type="ECO:0000256" key="2">
    <source>
        <dbReference type="ARBA" id="ARBA00005466"/>
    </source>
</evidence>
<evidence type="ECO:0000313" key="8">
    <source>
        <dbReference type="Proteomes" id="UP001274830"/>
    </source>
</evidence>
<evidence type="ECO:0000259" key="6">
    <source>
        <dbReference type="PROSITE" id="PS51387"/>
    </source>
</evidence>
<comment type="cofactor">
    <cofactor evidence="1">
        <name>FAD</name>
        <dbReference type="ChEBI" id="CHEBI:57692"/>
    </cofactor>
</comment>
<dbReference type="PROSITE" id="PS51387">
    <property type="entry name" value="FAD_PCMH"/>
    <property type="match status" value="1"/>
</dbReference>
<dbReference type="GO" id="GO:0071949">
    <property type="term" value="F:FAD binding"/>
    <property type="evidence" value="ECO:0007669"/>
    <property type="project" value="InterPro"/>
</dbReference>
<comment type="similarity">
    <text evidence="2">Belongs to the oxygen-dependent FAD-linked oxidoreductase family.</text>
</comment>
<evidence type="ECO:0000256" key="4">
    <source>
        <dbReference type="ARBA" id="ARBA00022827"/>
    </source>
</evidence>
<keyword evidence="3" id="KW-0285">Flavoprotein</keyword>
<evidence type="ECO:0000256" key="1">
    <source>
        <dbReference type="ARBA" id="ARBA00001974"/>
    </source>
</evidence>
<dbReference type="InterPro" id="IPR016166">
    <property type="entry name" value="FAD-bd_PCMH"/>
</dbReference>
<keyword evidence="5" id="KW-0560">Oxidoreductase</keyword>
<sequence length="499" mass="53956">MARERRTVNQSDVDELRRLLSGTQAHVLTSSDPGYGASIERWSLAAVKPAGVSILPSSSEEVAIAIKYASSHYLDVAVKGGGHSTAGASSSDGGLLIDLGRMRKVEVDVEKQQLHVQGGCIWADVDEAAWQHKLATVGGTVADTGVGGLTLGGGYGHLSGSRGLVIDNTISITTVTADGTIVRASKTENTDLFWALNGAGQNFGVTTEFVLRAYRQEEVYAGTLVFPPSPDVISKLVTIVNDLYYVPGEGTPTKTKGQLNSLLAIGRPPDAGGQTVTLFIFAFDGNETQAKKLLQPIYTLGPLVDMTSMKSYPEVNKQIPTAPGFRSSMKGAAFVLPIREEFVHTLLSKYNTFLDSQPDAQGSLLAWELYDPTIVVASDEGCFANRGYHLNSLIMPLWSKAENDKECRQFARDLSLEFKHELERKGERTGDGVEGGASVRGKKNAVLLYGNYDQYDEKSRDIFGDNYPRLQEIKARYDPDNMFDKLFAIQPSGAGTNGA</sequence>
<dbReference type="Gene3D" id="3.40.462.20">
    <property type="match status" value="1"/>
</dbReference>
<evidence type="ECO:0000256" key="3">
    <source>
        <dbReference type="ARBA" id="ARBA00022630"/>
    </source>
</evidence>
<name>A0AAE1C0S7_9PEZI</name>
<evidence type="ECO:0000256" key="5">
    <source>
        <dbReference type="ARBA" id="ARBA00023002"/>
    </source>
</evidence>
<dbReference type="InterPro" id="IPR016167">
    <property type="entry name" value="FAD-bd_PCMH_sub1"/>
</dbReference>
<dbReference type="SUPFAM" id="SSF56176">
    <property type="entry name" value="FAD-binding/transporter-associated domain-like"/>
    <property type="match status" value="1"/>
</dbReference>
<dbReference type="Pfam" id="PF08031">
    <property type="entry name" value="BBE"/>
    <property type="match status" value="1"/>
</dbReference>
<comment type="caution">
    <text evidence="7">The sequence shown here is derived from an EMBL/GenBank/DDBJ whole genome shotgun (WGS) entry which is preliminary data.</text>
</comment>
<evidence type="ECO:0000313" key="7">
    <source>
        <dbReference type="EMBL" id="KAK3674126.1"/>
    </source>
</evidence>